<evidence type="ECO:0000313" key="6">
    <source>
        <dbReference type="EMBL" id="RJE22132.1"/>
    </source>
</evidence>
<sequence>MTSTKRRAKRPKPLSHSRPPTVKAKQAALSSKATRNLIRSHHQLMKARAQAVKVGDEELVKKIDAQIEAKGGLESYQLASKLGQSSERGGDSSKVLIEWLNPQLSQLKETSFKLRVLEVGALSAKNACSRNQQLDVTRIDLNSQESGILKQDFMQRPLPRDETDRFHILSLSLVLNYVPDAVGRGEMLKRCVTFLTKMLPAGFPGSFTPCLFLVLPAPCIYNSRYLTEARLQDILSSMGFTLARNKQTAKLIFQLWELSNDYRPKPFKKQMLNPGKTRNNFAIVVHDDQTTKSKV</sequence>
<accession>A0A3A2ZG97</accession>
<gene>
    <name evidence="6" type="ORF">PHISCL_05529</name>
</gene>
<evidence type="ECO:0000256" key="3">
    <source>
        <dbReference type="ARBA" id="ARBA00022691"/>
    </source>
</evidence>
<dbReference type="EC" id="2.1.1.-" evidence="4"/>
<comment type="function">
    <text evidence="4">S-adenosyl-L-methionine-dependent methyltransferase that specifically methylates the N(1) position of an adenine present in helix 65 in 25S rRNA.</text>
</comment>
<proteinExistence type="inferred from homology"/>
<dbReference type="HAMAP" id="MF_03044">
    <property type="entry name" value="BMT2"/>
    <property type="match status" value="1"/>
</dbReference>
<feature type="binding site" evidence="4">
    <location>
        <position position="140"/>
    </location>
    <ligand>
        <name>S-adenosyl-L-methionine</name>
        <dbReference type="ChEBI" id="CHEBI:59789"/>
    </ligand>
</feature>
<keyword evidence="1 4" id="KW-0489">Methyltransferase</keyword>
<dbReference type="EMBL" id="MVGC01000184">
    <property type="protein sequence ID" value="RJE22132.1"/>
    <property type="molecule type" value="Genomic_DNA"/>
</dbReference>
<evidence type="ECO:0000256" key="4">
    <source>
        <dbReference type="HAMAP-Rule" id="MF_03044"/>
    </source>
</evidence>
<name>A0A3A2ZG97_9EURO</name>
<dbReference type="Pfam" id="PF11968">
    <property type="entry name" value="Bmt2"/>
    <property type="match status" value="1"/>
</dbReference>
<feature type="compositionally biased region" description="Basic residues" evidence="5">
    <location>
        <begin position="1"/>
        <end position="15"/>
    </location>
</feature>
<dbReference type="PANTHER" id="PTHR21008:SF1">
    <property type="entry name" value="25S RRNA (ADENINE(2142)-N(1))-METHYLTRANSFERASE"/>
    <property type="match status" value="1"/>
</dbReference>
<dbReference type="STRING" id="2070753.A0A3A2ZG97"/>
<dbReference type="OrthoDB" id="5954793at2759"/>
<feature type="binding site" evidence="4">
    <location>
        <position position="120"/>
    </location>
    <ligand>
        <name>S-adenosyl-L-methionine</name>
        <dbReference type="ChEBI" id="CHEBI:59789"/>
    </ligand>
</feature>
<comment type="caution">
    <text evidence="6">The sequence shown here is derived from an EMBL/GenBank/DDBJ whole genome shotgun (WGS) entry which is preliminary data.</text>
</comment>
<dbReference type="GO" id="GO:0016433">
    <property type="term" value="F:rRNA (adenine) methyltransferase activity"/>
    <property type="evidence" value="ECO:0007669"/>
    <property type="project" value="UniProtKB-UniRule"/>
</dbReference>
<evidence type="ECO:0000256" key="5">
    <source>
        <dbReference type="SAM" id="MobiDB-lite"/>
    </source>
</evidence>
<dbReference type="GO" id="GO:0005730">
    <property type="term" value="C:nucleolus"/>
    <property type="evidence" value="ECO:0007669"/>
    <property type="project" value="UniProtKB-SubCell"/>
</dbReference>
<keyword evidence="4" id="KW-0539">Nucleus</keyword>
<comment type="similarity">
    <text evidence="4">Belongs to the BMT2 family.</text>
</comment>
<keyword evidence="2 4" id="KW-0808">Transferase</keyword>
<dbReference type="Proteomes" id="UP000266188">
    <property type="component" value="Unassembled WGS sequence"/>
</dbReference>
<dbReference type="AlphaFoldDB" id="A0A3A2ZG97"/>
<protein>
    <recommendedName>
        <fullName evidence="4">25S rRNA adenine-N(1) methyltransferase</fullName>
        <ecNumber evidence="4">2.1.1.-</ecNumber>
    </recommendedName>
</protein>
<evidence type="ECO:0000313" key="7">
    <source>
        <dbReference type="Proteomes" id="UP000266188"/>
    </source>
</evidence>
<reference evidence="7" key="1">
    <citation type="submission" date="2017-02" db="EMBL/GenBank/DDBJ databases">
        <authorList>
            <person name="Tafer H."/>
            <person name="Lopandic K."/>
        </authorList>
    </citation>
    <scope>NUCLEOTIDE SEQUENCE [LARGE SCALE GENOMIC DNA]</scope>
    <source>
        <strain evidence="7">CBS 366.77</strain>
    </source>
</reference>
<feature type="region of interest" description="Disordered" evidence="5">
    <location>
        <begin position="1"/>
        <end position="30"/>
    </location>
</feature>
<evidence type="ECO:0000256" key="1">
    <source>
        <dbReference type="ARBA" id="ARBA00022603"/>
    </source>
</evidence>
<comment type="subcellular location">
    <subcellularLocation>
        <location evidence="4">Nucleus</location>
        <location evidence="4">Nucleolus</location>
    </subcellularLocation>
</comment>
<keyword evidence="3 4" id="KW-0949">S-adenosyl-L-methionine</keyword>
<dbReference type="PANTHER" id="PTHR21008">
    <property type="entry name" value="S-ADENOSYLMETHIONINE SENSOR UPSTREAM OF MTORC1-RELATED"/>
    <property type="match status" value="1"/>
</dbReference>
<keyword evidence="7" id="KW-1185">Reference proteome</keyword>
<organism evidence="6 7">
    <name type="scientific">Aspergillus sclerotialis</name>
    <dbReference type="NCBI Taxonomy" id="2070753"/>
    <lineage>
        <taxon>Eukaryota</taxon>
        <taxon>Fungi</taxon>
        <taxon>Dikarya</taxon>
        <taxon>Ascomycota</taxon>
        <taxon>Pezizomycotina</taxon>
        <taxon>Eurotiomycetes</taxon>
        <taxon>Eurotiomycetidae</taxon>
        <taxon>Eurotiales</taxon>
        <taxon>Aspergillaceae</taxon>
        <taxon>Aspergillus</taxon>
        <taxon>Aspergillus subgen. Polypaecilum</taxon>
    </lineage>
</organism>
<dbReference type="InterPro" id="IPR021867">
    <property type="entry name" value="Bmt2/SAMTOR"/>
</dbReference>
<evidence type="ECO:0000256" key="2">
    <source>
        <dbReference type="ARBA" id="ARBA00022679"/>
    </source>
</evidence>